<dbReference type="STRING" id="262004.SAMN04489796_101682"/>
<organism evidence="2 3">
    <name type="scientific">Winogradskyella thalassocola</name>
    <dbReference type="NCBI Taxonomy" id="262004"/>
    <lineage>
        <taxon>Bacteria</taxon>
        <taxon>Pseudomonadati</taxon>
        <taxon>Bacteroidota</taxon>
        <taxon>Flavobacteriia</taxon>
        <taxon>Flavobacteriales</taxon>
        <taxon>Flavobacteriaceae</taxon>
        <taxon>Winogradskyella</taxon>
    </lineage>
</organism>
<dbReference type="OrthoDB" id="9811934at2"/>
<accession>A0A1G7XDZ6</accession>
<evidence type="ECO:0000313" key="2">
    <source>
        <dbReference type="EMBL" id="SDG82337.1"/>
    </source>
</evidence>
<keyword evidence="1" id="KW-0732">Signal</keyword>
<dbReference type="PROSITE" id="PS51257">
    <property type="entry name" value="PROKAR_LIPOPROTEIN"/>
    <property type="match status" value="1"/>
</dbReference>
<dbReference type="InterPro" id="IPR011047">
    <property type="entry name" value="Quinoprotein_ADH-like_sf"/>
</dbReference>
<feature type="chain" id="PRO_5011586003" description="Bulb-type lectin domain-containing protein" evidence="1">
    <location>
        <begin position="23"/>
        <end position="444"/>
    </location>
</feature>
<keyword evidence="3" id="KW-1185">Reference proteome</keyword>
<evidence type="ECO:0000256" key="1">
    <source>
        <dbReference type="SAM" id="SignalP"/>
    </source>
</evidence>
<evidence type="ECO:0000313" key="3">
    <source>
        <dbReference type="Proteomes" id="UP000199492"/>
    </source>
</evidence>
<protein>
    <recommendedName>
        <fullName evidence="4">Bulb-type lectin domain-containing protein</fullName>
    </recommendedName>
</protein>
<sequence>MYTKSFSVITCALLLFMLSCKSDDDDIRSTPDINVSLIKTLGGTKNDSGQSVVATSDGGYAILGFTQSMNGDITDKNNESFDFWVLKFNAQNELQWQKTFGGSADERGSSIIQTQDGGYAILGFSFSNDGDVSNNHGSQDYWLVKLDTNGNLIWQKSFGFQGADSGISVIQTNDQGYLISGILDVTASGGEGNSSRSTQHHAGGDYWALKLDTSGAMEWSQYFGGNFTDTPHDVIQTEDNGFIIVGSSDSNDTDISSNIGTYDFWVVKIAATGNLVWEKSYGGTQIDEARAIAATNDGNYLIAGDTRSNDIDIAYNNGAADLWLIKISPEGNLLWEKTIGGSSFDVARSIIKSQDNGFILAGSSRSNDSDVATNKGQNDAWILNIDSNANLLWETTIGGSNIDFAYSVAQLNDGSIVGVGDSTSDDGDIIENKGFTDLLLIKID</sequence>
<proteinExistence type="predicted"/>
<reference evidence="3" key="1">
    <citation type="submission" date="2016-10" db="EMBL/GenBank/DDBJ databases">
        <authorList>
            <person name="Varghese N."/>
            <person name="Submissions S."/>
        </authorList>
    </citation>
    <scope>NUCLEOTIDE SEQUENCE [LARGE SCALE GENOMIC DNA]</scope>
    <source>
        <strain evidence="3">DSM 15363</strain>
    </source>
</reference>
<dbReference type="PANTHER" id="PTHR42754">
    <property type="entry name" value="ENDOGLUCANASE"/>
    <property type="match status" value="1"/>
</dbReference>
<dbReference type="PANTHER" id="PTHR42754:SF1">
    <property type="entry name" value="LIPOPROTEIN"/>
    <property type="match status" value="1"/>
</dbReference>
<name>A0A1G7XDZ6_9FLAO</name>
<dbReference type="SUPFAM" id="SSF50998">
    <property type="entry name" value="Quinoprotein alcohol dehydrogenase-like"/>
    <property type="match status" value="1"/>
</dbReference>
<feature type="signal peptide" evidence="1">
    <location>
        <begin position="1"/>
        <end position="22"/>
    </location>
</feature>
<dbReference type="Proteomes" id="UP000199492">
    <property type="component" value="Unassembled WGS sequence"/>
</dbReference>
<dbReference type="AlphaFoldDB" id="A0A1G7XDZ6"/>
<dbReference type="EMBL" id="FNCZ01000001">
    <property type="protein sequence ID" value="SDG82337.1"/>
    <property type="molecule type" value="Genomic_DNA"/>
</dbReference>
<gene>
    <name evidence="2" type="ORF">SAMN04489796_101682</name>
</gene>
<evidence type="ECO:0008006" key="4">
    <source>
        <dbReference type="Google" id="ProtNLM"/>
    </source>
</evidence>